<name>A0A4R3TG64_9FIRM</name>
<sequence>MDFDTNLPIYLQIMTEIKRLIITGTYKPSQKIPSVRELAIDYGVNPNTVQRALSELEREGLVASERTSGRFICDDIERIQKLRVTMMKEKTDQFLREIHEYGFDEEELMETIRERLQNGKSC</sequence>
<dbReference type="AlphaFoldDB" id="A0A4R3TG64"/>
<evidence type="ECO:0000313" key="5">
    <source>
        <dbReference type="EMBL" id="TCU60389.1"/>
    </source>
</evidence>
<dbReference type="CDD" id="cd07377">
    <property type="entry name" value="WHTH_GntR"/>
    <property type="match status" value="1"/>
</dbReference>
<dbReference type="Proteomes" id="UP000295773">
    <property type="component" value="Unassembled WGS sequence"/>
</dbReference>
<dbReference type="PRINTS" id="PR00035">
    <property type="entry name" value="HTHGNTR"/>
</dbReference>
<dbReference type="GO" id="GO:0003677">
    <property type="term" value="F:DNA binding"/>
    <property type="evidence" value="ECO:0007669"/>
    <property type="project" value="UniProtKB-KW"/>
</dbReference>
<dbReference type="PANTHER" id="PTHR38445:SF6">
    <property type="entry name" value="GNTR-FAMILY TRANSCRIPTIONAL REGULATOR"/>
    <property type="match status" value="1"/>
</dbReference>
<dbReference type="RefSeq" id="WP_008687700.1">
    <property type="nucleotide sequence ID" value="NZ_AP024510.1"/>
</dbReference>
<dbReference type="Gene3D" id="1.10.10.10">
    <property type="entry name" value="Winged helix-like DNA-binding domain superfamily/Winged helix DNA-binding domain"/>
    <property type="match status" value="1"/>
</dbReference>
<evidence type="ECO:0000256" key="3">
    <source>
        <dbReference type="ARBA" id="ARBA00023163"/>
    </source>
</evidence>
<dbReference type="GeneID" id="73796023"/>
<evidence type="ECO:0000313" key="6">
    <source>
        <dbReference type="Proteomes" id="UP000295773"/>
    </source>
</evidence>
<dbReference type="InterPro" id="IPR036388">
    <property type="entry name" value="WH-like_DNA-bd_sf"/>
</dbReference>
<comment type="caution">
    <text evidence="5">The sequence shown here is derived from an EMBL/GenBank/DDBJ whole genome shotgun (WGS) entry which is preliminary data.</text>
</comment>
<keyword evidence="1" id="KW-0805">Transcription regulation</keyword>
<accession>A0A4R3TG64</accession>
<protein>
    <submittedName>
        <fullName evidence="5">DNA-binding transcriptional regulator YhcF (GntR family)</fullName>
    </submittedName>
</protein>
<reference evidence="5 6" key="1">
    <citation type="submission" date="2019-03" db="EMBL/GenBank/DDBJ databases">
        <title>Genomic Encyclopedia of Type Strains, Phase IV (KMG-IV): sequencing the most valuable type-strain genomes for metagenomic binning, comparative biology and taxonomic classification.</title>
        <authorList>
            <person name="Goeker M."/>
        </authorList>
    </citation>
    <scope>NUCLEOTIDE SEQUENCE [LARGE SCALE GENOMIC DNA]</scope>
    <source>
        <strain evidence="5 6">DSM 29481</strain>
    </source>
</reference>
<keyword evidence="2 5" id="KW-0238">DNA-binding</keyword>
<organism evidence="5 6">
    <name type="scientific">Longicatena caecimuris</name>
    <dbReference type="NCBI Taxonomy" id="1796635"/>
    <lineage>
        <taxon>Bacteria</taxon>
        <taxon>Bacillati</taxon>
        <taxon>Bacillota</taxon>
        <taxon>Erysipelotrichia</taxon>
        <taxon>Erysipelotrichales</taxon>
        <taxon>Erysipelotrichaceae</taxon>
        <taxon>Longicatena</taxon>
    </lineage>
</organism>
<dbReference type="EMBL" id="SMBP01000007">
    <property type="protein sequence ID" value="TCU60389.1"/>
    <property type="molecule type" value="Genomic_DNA"/>
</dbReference>
<keyword evidence="3" id="KW-0804">Transcription</keyword>
<evidence type="ECO:0000256" key="2">
    <source>
        <dbReference type="ARBA" id="ARBA00023125"/>
    </source>
</evidence>
<evidence type="ECO:0000259" key="4">
    <source>
        <dbReference type="PROSITE" id="PS50949"/>
    </source>
</evidence>
<dbReference type="Pfam" id="PF00392">
    <property type="entry name" value="GntR"/>
    <property type="match status" value="1"/>
</dbReference>
<proteinExistence type="predicted"/>
<dbReference type="SUPFAM" id="SSF46785">
    <property type="entry name" value="Winged helix' DNA-binding domain"/>
    <property type="match status" value="1"/>
</dbReference>
<dbReference type="PROSITE" id="PS50949">
    <property type="entry name" value="HTH_GNTR"/>
    <property type="match status" value="1"/>
</dbReference>
<dbReference type="GO" id="GO:0003700">
    <property type="term" value="F:DNA-binding transcription factor activity"/>
    <property type="evidence" value="ECO:0007669"/>
    <property type="project" value="InterPro"/>
</dbReference>
<keyword evidence="6" id="KW-1185">Reference proteome</keyword>
<gene>
    <name evidence="5" type="ORF">EDD61_10785</name>
</gene>
<feature type="domain" description="HTH gntR-type" evidence="4">
    <location>
        <begin position="7"/>
        <end position="75"/>
    </location>
</feature>
<evidence type="ECO:0000256" key="1">
    <source>
        <dbReference type="ARBA" id="ARBA00023015"/>
    </source>
</evidence>
<dbReference type="SMART" id="SM00345">
    <property type="entry name" value="HTH_GNTR"/>
    <property type="match status" value="1"/>
</dbReference>
<dbReference type="PANTHER" id="PTHR38445">
    <property type="entry name" value="HTH-TYPE TRANSCRIPTIONAL REPRESSOR YTRA"/>
    <property type="match status" value="1"/>
</dbReference>
<dbReference type="InterPro" id="IPR000524">
    <property type="entry name" value="Tscrpt_reg_HTH_GntR"/>
</dbReference>
<dbReference type="InterPro" id="IPR036390">
    <property type="entry name" value="WH_DNA-bd_sf"/>
</dbReference>